<protein>
    <submittedName>
        <fullName evidence="1">Uncharacterized protein</fullName>
    </submittedName>
</protein>
<evidence type="ECO:0000313" key="1">
    <source>
        <dbReference type="EMBL" id="KAG5303742.1"/>
    </source>
</evidence>
<dbReference type="VEuPathDB" id="FungiDB:I7I52_01834"/>
<dbReference type="Proteomes" id="UP000670092">
    <property type="component" value="Unassembled WGS sequence"/>
</dbReference>
<proteinExistence type="predicted"/>
<dbReference type="AlphaFoldDB" id="A0A8H7Z4I9"/>
<gene>
    <name evidence="1" type="ORF">I7I52_01834</name>
</gene>
<sequence>MMFNFSWNIPFWRLSLDTRKVNRARLSRCYNVFRVFLKNESRILRSINRHQRGLVSCLTKGTMIFTTGSQGGYGQGENTMNNQWLLAVSLPFQEHQGFEEQMPARASSC</sequence>
<name>A0A8H7Z4I9_AJECA</name>
<organism evidence="1 2">
    <name type="scientific">Ajellomyces capsulatus</name>
    <name type="common">Darling's disease fungus</name>
    <name type="synonym">Histoplasma capsulatum</name>
    <dbReference type="NCBI Taxonomy" id="5037"/>
    <lineage>
        <taxon>Eukaryota</taxon>
        <taxon>Fungi</taxon>
        <taxon>Dikarya</taxon>
        <taxon>Ascomycota</taxon>
        <taxon>Pezizomycotina</taxon>
        <taxon>Eurotiomycetes</taxon>
        <taxon>Eurotiomycetidae</taxon>
        <taxon>Onygenales</taxon>
        <taxon>Ajellomycetaceae</taxon>
        <taxon>Histoplasma</taxon>
    </lineage>
</organism>
<dbReference type="EMBL" id="JAEVHI010000001">
    <property type="protein sequence ID" value="KAG5303742.1"/>
    <property type="molecule type" value="Genomic_DNA"/>
</dbReference>
<reference evidence="1 2" key="1">
    <citation type="submission" date="2021-01" db="EMBL/GenBank/DDBJ databases">
        <title>Chromosome-level genome assembly of a human fungal pathogen reveals clustering of transcriptionally co-regulated genes.</title>
        <authorList>
            <person name="Voorhies M."/>
            <person name="Cohen S."/>
            <person name="Shea T.P."/>
            <person name="Petrus S."/>
            <person name="Munoz J.F."/>
            <person name="Poplawski S."/>
            <person name="Goldman W.E."/>
            <person name="Michael T."/>
            <person name="Cuomo C.A."/>
            <person name="Sil A."/>
            <person name="Beyhan S."/>
        </authorList>
    </citation>
    <scope>NUCLEOTIDE SEQUENCE [LARGE SCALE GENOMIC DNA]</scope>
    <source>
        <strain evidence="1 2">G184AR</strain>
    </source>
</reference>
<accession>A0A8H7Z4I9</accession>
<evidence type="ECO:0000313" key="2">
    <source>
        <dbReference type="Proteomes" id="UP000670092"/>
    </source>
</evidence>
<comment type="caution">
    <text evidence="1">The sequence shown here is derived from an EMBL/GenBank/DDBJ whole genome shotgun (WGS) entry which is preliminary data.</text>
</comment>